<keyword evidence="8" id="KW-0547">Nucleotide-binding</keyword>
<proteinExistence type="predicted"/>
<evidence type="ECO:0000256" key="14">
    <source>
        <dbReference type="ARBA" id="ARBA00070616"/>
    </source>
</evidence>
<evidence type="ECO:0000256" key="3">
    <source>
        <dbReference type="ARBA" id="ARBA00012438"/>
    </source>
</evidence>
<evidence type="ECO:0000256" key="6">
    <source>
        <dbReference type="ARBA" id="ARBA00022679"/>
    </source>
</evidence>
<dbReference type="Pfam" id="PF02518">
    <property type="entry name" value="HATPase_c"/>
    <property type="match status" value="1"/>
</dbReference>
<protein>
    <recommendedName>
        <fullName evidence="14">Sensor protein FixL</fullName>
        <ecNumber evidence="3">2.7.13.3</ecNumber>
    </recommendedName>
</protein>
<keyword evidence="19" id="KW-1185">Reference proteome</keyword>
<dbReference type="SMART" id="SM00387">
    <property type="entry name" value="HATPase_c"/>
    <property type="match status" value="1"/>
</dbReference>
<dbReference type="SUPFAM" id="SSF55874">
    <property type="entry name" value="ATPase domain of HSP90 chaperone/DNA topoisomerase II/histidine kinase"/>
    <property type="match status" value="1"/>
</dbReference>
<evidence type="ECO:0000313" key="18">
    <source>
        <dbReference type="EMBL" id="EAT14474.1"/>
    </source>
</evidence>
<evidence type="ECO:0000313" key="19">
    <source>
        <dbReference type="Proteomes" id="UP000005695"/>
    </source>
</evidence>
<dbReference type="Gene3D" id="3.30.450.20">
    <property type="entry name" value="PAS domain"/>
    <property type="match status" value="2"/>
</dbReference>
<dbReference type="EMBL" id="AAEW02000025">
    <property type="protein sequence ID" value="EAT14474.1"/>
    <property type="molecule type" value="Genomic_DNA"/>
</dbReference>
<dbReference type="Pfam" id="PF21623">
    <property type="entry name" value="HK_sensor_dom_bact"/>
    <property type="match status" value="1"/>
</dbReference>
<dbReference type="CDD" id="cd00082">
    <property type="entry name" value="HisKA"/>
    <property type="match status" value="1"/>
</dbReference>
<reference evidence="18" key="2">
    <citation type="submission" date="2006-05" db="EMBL/GenBank/DDBJ databases">
        <title>Sequencing of the draft genome and assembly of Desulfuromonas acetoxidans DSM 684.</title>
        <authorList>
            <consortium name="US DOE Joint Genome Institute (JGI-PGF)"/>
            <person name="Copeland A."/>
            <person name="Lucas S."/>
            <person name="Lapidus A."/>
            <person name="Barry K."/>
            <person name="Detter J.C."/>
            <person name="Glavina del Rio T."/>
            <person name="Hammon N."/>
            <person name="Israni S."/>
            <person name="Dalin E."/>
            <person name="Tice H."/>
            <person name="Bruce D."/>
            <person name="Pitluck S."/>
            <person name="Richardson P."/>
        </authorList>
    </citation>
    <scope>NUCLEOTIDE SEQUENCE [LARGE SCALE GENOMIC DNA]</scope>
    <source>
        <strain evidence="18">DSM 684</strain>
    </source>
</reference>
<dbReference type="InterPro" id="IPR003661">
    <property type="entry name" value="HisK_dim/P_dom"/>
</dbReference>
<dbReference type="InterPro" id="IPR000014">
    <property type="entry name" value="PAS"/>
</dbReference>
<keyword evidence="4" id="KW-1003">Cell membrane</keyword>
<keyword evidence="10" id="KW-0067">ATP-binding</keyword>
<evidence type="ECO:0000256" key="13">
    <source>
        <dbReference type="ARBA" id="ARBA00059827"/>
    </source>
</evidence>
<evidence type="ECO:0000256" key="4">
    <source>
        <dbReference type="ARBA" id="ARBA00022475"/>
    </source>
</evidence>
<organism evidence="18 19">
    <name type="scientific">Desulfuromonas acetoxidans (strain DSM 684 / 11070)</name>
    <dbReference type="NCBI Taxonomy" id="281689"/>
    <lineage>
        <taxon>Bacteria</taxon>
        <taxon>Pseudomonadati</taxon>
        <taxon>Thermodesulfobacteriota</taxon>
        <taxon>Desulfuromonadia</taxon>
        <taxon>Desulfuromonadales</taxon>
        <taxon>Desulfuromonadaceae</taxon>
        <taxon>Desulfuromonas</taxon>
    </lineage>
</organism>
<dbReference type="AlphaFoldDB" id="Q1JW53"/>
<comment type="function">
    <text evidence="13">Putative oxygen sensor; modulates the activity of FixJ, a transcriptional activator of nitrogen fixation fixK gene. FixL probably acts as a kinase that phosphorylates FixJ.</text>
</comment>
<evidence type="ECO:0000256" key="8">
    <source>
        <dbReference type="ARBA" id="ARBA00022741"/>
    </source>
</evidence>
<dbReference type="InterPro" id="IPR003594">
    <property type="entry name" value="HATPase_dom"/>
</dbReference>
<name>Q1JW53_DESA6</name>
<dbReference type="GO" id="GO:0005886">
    <property type="term" value="C:plasma membrane"/>
    <property type="evidence" value="ECO:0007669"/>
    <property type="project" value="UniProtKB-SubCell"/>
</dbReference>
<dbReference type="SUPFAM" id="SSF103190">
    <property type="entry name" value="Sensory domain-like"/>
    <property type="match status" value="1"/>
</dbReference>
<dbReference type="CDD" id="cd00130">
    <property type="entry name" value="PAS"/>
    <property type="match status" value="1"/>
</dbReference>
<dbReference type="InterPro" id="IPR004358">
    <property type="entry name" value="Sig_transdc_His_kin-like_C"/>
</dbReference>
<dbReference type="PANTHER" id="PTHR43065:SF10">
    <property type="entry name" value="PEROXIDE STRESS-ACTIVATED HISTIDINE KINASE MAK3"/>
    <property type="match status" value="1"/>
</dbReference>
<evidence type="ECO:0000256" key="10">
    <source>
        <dbReference type="ARBA" id="ARBA00022840"/>
    </source>
</evidence>
<evidence type="ECO:0000259" key="17">
    <source>
        <dbReference type="PROSITE" id="PS50112"/>
    </source>
</evidence>
<sequence length="723" mass="82875">MRRHWIVLGVGAVLACVVFFIGSALIAKDVKQITLEMVLLQHKITERQIERFKLSQAPLLSMLTGHPDVGQFASRVMDDETGVTDLFFHTVKANPVIMQLRLLDLQGNEQIRVDRLRNGEVTVIDDNALQNKAHRDYFQTFSRLKQGEWEFSDFDLNIEQKKIEMPFNPTLRAGMPVQCEGEICGLIIINYYMEDWLHNLGTVVDSRLLLVDRDGYFLLHPEQDWAWSRYTERPRKMDDFYGRDLSSLYLTPQGHAWIDDSTVALPLYFFDQEILAVYRLNRSPNLLYREKILEFSVIMLLALVLVLVPVFWLIHDTMRQMRQEKKLAQNSRDYLDTVFNHTFDAIIVINAQASIQRVNNAALTLFGYSREELCGENVNILVPEPYKSRHDSYVQNYKSTGRMIINADRDISALHADGHKIPVSIAITQMWLDEELYFIGTIRDLSNVKELEERSRKQEMMIQQGKLAAMGEMLGAIAHQWRQPLNSIGLIIQDLASAYKHDDLDGDYFRQSQQEMLQQLHYMSDTIDEFRNFFTQGKKVQACNLLAVLQEITQLYWAQLKAHGISVRHRCYLDGELRPCPTDGDLPSEFALQSCPAEIKQLLLNLIANAKEAIEKLANPTEKQYCIEVQLTATENEITIDVCDLAGGVSSEIRSRIFEPYFTTKKMGTGLGLYIAKTLSTNPLHGTLVYLDRVAEDGDDVVGSIFRLSLPRYPGDVFGDAQK</sequence>
<comment type="catalytic activity">
    <reaction evidence="1">
        <text>ATP + protein L-histidine = ADP + protein N-phospho-L-histidine.</text>
        <dbReference type="EC" id="2.7.13.3"/>
    </reaction>
</comment>
<keyword evidence="11 15" id="KW-1133">Transmembrane helix</keyword>
<feature type="transmembrane region" description="Helical" evidence="15">
    <location>
        <begin position="6"/>
        <end position="27"/>
    </location>
</feature>
<dbReference type="Gene3D" id="3.30.565.10">
    <property type="entry name" value="Histidine kinase-like ATPase, C-terminal domain"/>
    <property type="match status" value="1"/>
</dbReference>
<dbReference type="SMART" id="SM00091">
    <property type="entry name" value="PAS"/>
    <property type="match status" value="1"/>
</dbReference>
<dbReference type="InterPro" id="IPR048760">
    <property type="entry name" value="VP0354-like_sensor_dom"/>
</dbReference>
<dbReference type="InterPro" id="IPR036097">
    <property type="entry name" value="HisK_dim/P_sf"/>
</dbReference>
<evidence type="ECO:0000256" key="15">
    <source>
        <dbReference type="SAM" id="Phobius"/>
    </source>
</evidence>
<evidence type="ECO:0000256" key="12">
    <source>
        <dbReference type="ARBA" id="ARBA00023012"/>
    </source>
</evidence>
<dbReference type="NCBIfam" id="TIGR00229">
    <property type="entry name" value="sensory_box"/>
    <property type="match status" value="1"/>
</dbReference>
<dbReference type="SUPFAM" id="SSF55785">
    <property type="entry name" value="PYP-like sensor domain (PAS domain)"/>
    <property type="match status" value="1"/>
</dbReference>
<dbReference type="Pfam" id="PF00989">
    <property type="entry name" value="PAS"/>
    <property type="match status" value="1"/>
</dbReference>
<dbReference type="InterPro" id="IPR029151">
    <property type="entry name" value="Sensor-like_sf"/>
</dbReference>
<accession>Q1JW53</accession>
<evidence type="ECO:0000256" key="9">
    <source>
        <dbReference type="ARBA" id="ARBA00022777"/>
    </source>
</evidence>
<dbReference type="InterPro" id="IPR005467">
    <property type="entry name" value="His_kinase_dom"/>
</dbReference>
<dbReference type="Proteomes" id="UP000005695">
    <property type="component" value="Unassembled WGS sequence"/>
</dbReference>
<dbReference type="PANTHER" id="PTHR43065">
    <property type="entry name" value="SENSOR HISTIDINE KINASE"/>
    <property type="match status" value="1"/>
</dbReference>
<gene>
    <name evidence="18" type="ORF">Dace_0325</name>
</gene>
<evidence type="ECO:0000256" key="1">
    <source>
        <dbReference type="ARBA" id="ARBA00000085"/>
    </source>
</evidence>
<keyword evidence="6" id="KW-0808">Transferase</keyword>
<feature type="transmembrane region" description="Helical" evidence="15">
    <location>
        <begin position="292"/>
        <end position="314"/>
    </location>
</feature>
<dbReference type="Gene3D" id="1.10.287.130">
    <property type="match status" value="1"/>
</dbReference>
<comment type="subcellular location">
    <subcellularLocation>
        <location evidence="2">Cell membrane</location>
        <topology evidence="2">Multi-pass membrane protein</topology>
    </subcellularLocation>
</comment>
<evidence type="ECO:0000256" key="2">
    <source>
        <dbReference type="ARBA" id="ARBA00004651"/>
    </source>
</evidence>
<comment type="caution">
    <text evidence="18">The sequence shown here is derived from an EMBL/GenBank/DDBJ whole genome shotgun (WGS) entry which is preliminary data.</text>
</comment>
<evidence type="ECO:0000256" key="7">
    <source>
        <dbReference type="ARBA" id="ARBA00022692"/>
    </source>
</evidence>
<dbReference type="PRINTS" id="PR00344">
    <property type="entry name" value="BCTRLSENSOR"/>
</dbReference>
<keyword evidence="5" id="KW-0597">Phosphoprotein</keyword>
<keyword evidence="7 15" id="KW-0812">Transmembrane</keyword>
<dbReference type="PROSITE" id="PS50109">
    <property type="entry name" value="HIS_KIN"/>
    <property type="match status" value="1"/>
</dbReference>
<dbReference type="GO" id="GO:0000155">
    <property type="term" value="F:phosphorelay sensor kinase activity"/>
    <property type="evidence" value="ECO:0007669"/>
    <property type="project" value="InterPro"/>
</dbReference>
<dbReference type="FunFam" id="3.30.450.20:FF:000060">
    <property type="entry name" value="Sensor protein FixL"/>
    <property type="match status" value="1"/>
</dbReference>
<evidence type="ECO:0000259" key="16">
    <source>
        <dbReference type="PROSITE" id="PS50109"/>
    </source>
</evidence>
<dbReference type="EC" id="2.7.13.3" evidence="3"/>
<dbReference type="PROSITE" id="PS50112">
    <property type="entry name" value="PAS"/>
    <property type="match status" value="1"/>
</dbReference>
<evidence type="ECO:0000256" key="5">
    <source>
        <dbReference type="ARBA" id="ARBA00022553"/>
    </source>
</evidence>
<feature type="domain" description="PAS" evidence="17">
    <location>
        <begin position="331"/>
        <end position="384"/>
    </location>
</feature>
<reference evidence="18" key="1">
    <citation type="submission" date="2006-05" db="EMBL/GenBank/DDBJ databases">
        <title>Annotation of the draft genome assembly of Desulfuromonas acetoxidans DSM 684.</title>
        <authorList>
            <consortium name="US DOE Joint Genome Institute (JGI-ORNL)"/>
            <person name="Larimer F."/>
            <person name="Land M."/>
            <person name="Hauser L."/>
        </authorList>
    </citation>
    <scope>NUCLEOTIDE SEQUENCE [LARGE SCALE GENOMIC DNA]</scope>
    <source>
        <strain evidence="18">DSM 684</strain>
    </source>
</reference>
<dbReference type="InterPro" id="IPR036890">
    <property type="entry name" value="HATPase_C_sf"/>
</dbReference>
<dbReference type="InterPro" id="IPR035965">
    <property type="entry name" value="PAS-like_dom_sf"/>
</dbReference>
<dbReference type="OrthoDB" id="9805967at2"/>
<keyword evidence="9 18" id="KW-0418">Kinase</keyword>
<dbReference type="InterPro" id="IPR013767">
    <property type="entry name" value="PAS_fold"/>
</dbReference>
<dbReference type="SUPFAM" id="SSF47384">
    <property type="entry name" value="Homodimeric domain of signal transducing histidine kinase"/>
    <property type="match status" value="1"/>
</dbReference>
<dbReference type="RefSeq" id="WP_006002691.1">
    <property type="nucleotide sequence ID" value="NZ_AAEW02000025.1"/>
</dbReference>
<feature type="domain" description="Histidine kinase" evidence="16">
    <location>
        <begin position="476"/>
        <end position="714"/>
    </location>
</feature>
<evidence type="ECO:0000256" key="11">
    <source>
        <dbReference type="ARBA" id="ARBA00022989"/>
    </source>
</evidence>
<keyword evidence="15" id="KW-0472">Membrane</keyword>
<keyword evidence="12" id="KW-0902">Two-component regulatory system</keyword>
<dbReference type="PROSITE" id="PS51257">
    <property type="entry name" value="PROKAR_LIPOPROTEIN"/>
    <property type="match status" value="1"/>
</dbReference>
<dbReference type="GO" id="GO:0005524">
    <property type="term" value="F:ATP binding"/>
    <property type="evidence" value="ECO:0007669"/>
    <property type="project" value="UniProtKB-KW"/>
</dbReference>
<dbReference type="GO" id="GO:0006355">
    <property type="term" value="P:regulation of DNA-templated transcription"/>
    <property type="evidence" value="ECO:0007669"/>
    <property type="project" value="InterPro"/>
</dbReference>